<dbReference type="AlphaFoldDB" id="A0A836C9X2"/>
<dbReference type="SUPFAM" id="SSF52058">
    <property type="entry name" value="L domain-like"/>
    <property type="match status" value="1"/>
</dbReference>
<dbReference type="EMBL" id="JAFCMP010000534">
    <property type="protein sequence ID" value="KAG5176711.1"/>
    <property type="molecule type" value="Genomic_DNA"/>
</dbReference>
<dbReference type="InterPro" id="IPR003591">
    <property type="entry name" value="Leu-rich_rpt_typical-subtyp"/>
</dbReference>
<name>A0A836C9X2_9STRA</name>
<dbReference type="Pfam" id="PF13855">
    <property type="entry name" value="LRR_8"/>
    <property type="match status" value="1"/>
</dbReference>
<dbReference type="SMART" id="SM00365">
    <property type="entry name" value="LRR_SD22"/>
    <property type="match status" value="10"/>
</dbReference>
<evidence type="ECO:0000313" key="5">
    <source>
        <dbReference type="Proteomes" id="UP000664859"/>
    </source>
</evidence>
<keyword evidence="1" id="KW-0433">Leucine-rich repeat</keyword>
<evidence type="ECO:0000256" key="1">
    <source>
        <dbReference type="ARBA" id="ARBA00022614"/>
    </source>
</evidence>
<dbReference type="Proteomes" id="UP000664859">
    <property type="component" value="Unassembled WGS sequence"/>
</dbReference>
<dbReference type="PANTHER" id="PTHR15454:SF56">
    <property type="entry name" value="PROTEIN PHOSPHATASE 1 REGULATORY SUBUNIT 7-RELATED"/>
    <property type="match status" value="1"/>
</dbReference>
<feature type="compositionally biased region" description="Basic and acidic residues" evidence="3">
    <location>
        <begin position="29"/>
        <end position="42"/>
    </location>
</feature>
<evidence type="ECO:0008006" key="6">
    <source>
        <dbReference type="Google" id="ProtNLM"/>
    </source>
</evidence>
<dbReference type="Gene3D" id="3.80.10.10">
    <property type="entry name" value="Ribonuclease Inhibitor"/>
    <property type="match status" value="2"/>
</dbReference>
<dbReference type="SMART" id="SM00369">
    <property type="entry name" value="LRR_TYP"/>
    <property type="match status" value="5"/>
</dbReference>
<gene>
    <name evidence="4" type="ORF">JKP88DRAFT_202902</name>
</gene>
<dbReference type="InterPro" id="IPR032675">
    <property type="entry name" value="LRR_dom_sf"/>
</dbReference>
<evidence type="ECO:0000256" key="2">
    <source>
        <dbReference type="ARBA" id="ARBA00022737"/>
    </source>
</evidence>
<evidence type="ECO:0000313" key="4">
    <source>
        <dbReference type="EMBL" id="KAG5176711.1"/>
    </source>
</evidence>
<dbReference type="InterPro" id="IPR001611">
    <property type="entry name" value="Leu-rich_rpt"/>
</dbReference>
<organism evidence="4 5">
    <name type="scientific">Tribonema minus</name>
    <dbReference type="NCBI Taxonomy" id="303371"/>
    <lineage>
        <taxon>Eukaryota</taxon>
        <taxon>Sar</taxon>
        <taxon>Stramenopiles</taxon>
        <taxon>Ochrophyta</taxon>
        <taxon>PX clade</taxon>
        <taxon>Xanthophyceae</taxon>
        <taxon>Tribonematales</taxon>
        <taxon>Tribonemataceae</taxon>
        <taxon>Tribonema</taxon>
    </lineage>
</organism>
<dbReference type="InterPro" id="IPR025875">
    <property type="entry name" value="Leu-rich_rpt_4"/>
</dbReference>
<keyword evidence="5" id="KW-1185">Reference proteome</keyword>
<sequence>MSAYAIVGSPPPDQPPSPLKRATVHKHDHSPGHDGCGEKDCAGGEAPRPIVTPGDVVELVPGMQDIYIVGTVDGFGKVTKITGLEPELTLRSCLIEKMENLETLTELERLELYDNQILTLADLTPFKKLRILDMSYNLIKSTAAAAACPLLEELYVAQNRLRSIEGLEGLTKLKKLDLGANRIRSMDGVQHCSALEELWLGKNKIEAITGLEHMPKLRRLDVQSNRLTEISGLQAVTELQELYLAHNAIARIEGLGALTQLSTLDVSSNRIASISGLESLGELTDLWMSSNGIATFEEVAKLGAVLPSLDCLYLEHNPIYRDFEYRKRIAQLLPKLTQLDATPVRR</sequence>
<proteinExistence type="predicted"/>
<reference evidence="4" key="1">
    <citation type="submission" date="2021-02" db="EMBL/GenBank/DDBJ databases">
        <title>First Annotated Genome of the Yellow-green Alga Tribonema minus.</title>
        <authorList>
            <person name="Mahan K.M."/>
        </authorList>
    </citation>
    <scope>NUCLEOTIDE SEQUENCE</scope>
    <source>
        <strain evidence="4">UTEX B ZZ1240</strain>
    </source>
</reference>
<feature type="compositionally biased region" description="Pro residues" evidence="3">
    <location>
        <begin position="9"/>
        <end position="18"/>
    </location>
</feature>
<dbReference type="OrthoDB" id="7451790at2759"/>
<protein>
    <recommendedName>
        <fullName evidence="6">Protein phosphatase 1 regulatory subunit 7</fullName>
    </recommendedName>
</protein>
<dbReference type="SMART" id="SM00368">
    <property type="entry name" value="LRR_RI"/>
    <property type="match status" value="4"/>
</dbReference>
<dbReference type="PANTHER" id="PTHR15454">
    <property type="entry name" value="NISCHARIN RELATED"/>
    <property type="match status" value="1"/>
</dbReference>
<accession>A0A836C9X2</accession>
<dbReference type="PROSITE" id="PS51450">
    <property type="entry name" value="LRR"/>
    <property type="match status" value="7"/>
</dbReference>
<evidence type="ECO:0000256" key="3">
    <source>
        <dbReference type="SAM" id="MobiDB-lite"/>
    </source>
</evidence>
<dbReference type="GO" id="GO:0005737">
    <property type="term" value="C:cytoplasm"/>
    <property type="evidence" value="ECO:0007669"/>
    <property type="project" value="TreeGrafter"/>
</dbReference>
<feature type="region of interest" description="Disordered" evidence="3">
    <location>
        <begin position="1"/>
        <end position="48"/>
    </location>
</feature>
<comment type="caution">
    <text evidence="4">The sequence shown here is derived from an EMBL/GenBank/DDBJ whole genome shotgun (WGS) entry which is preliminary data.</text>
</comment>
<keyword evidence="2" id="KW-0677">Repeat</keyword>
<dbReference type="Pfam" id="PF12799">
    <property type="entry name" value="LRR_4"/>
    <property type="match status" value="1"/>
</dbReference>